<reference evidence="10" key="1">
    <citation type="submission" date="2012-12" db="EMBL/GenBank/DDBJ databases">
        <authorList>
            <person name="Hellsten U."/>
            <person name="Grimwood J."/>
            <person name="Chapman J.A."/>
            <person name="Shapiro H."/>
            <person name="Aerts A."/>
            <person name="Otillar R.P."/>
            <person name="Terry A.Y."/>
            <person name="Boore J.L."/>
            <person name="Simakov O."/>
            <person name="Marletaz F."/>
            <person name="Cho S.-J."/>
            <person name="Edsinger-Gonzales E."/>
            <person name="Havlak P."/>
            <person name="Kuo D.-H."/>
            <person name="Larsson T."/>
            <person name="Lv J."/>
            <person name="Arendt D."/>
            <person name="Savage R."/>
            <person name="Osoegawa K."/>
            <person name="de Jong P."/>
            <person name="Lindberg D.R."/>
            <person name="Seaver E.C."/>
            <person name="Weisblat D.A."/>
            <person name="Putnam N.H."/>
            <person name="Grigoriev I.V."/>
            <person name="Rokhsar D.S."/>
        </authorList>
    </citation>
    <scope>NUCLEOTIDE SEQUENCE</scope>
    <source>
        <strain evidence="10">I ESC-2004</strain>
    </source>
</reference>
<evidence type="ECO:0000256" key="3">
    <source>
        <dbReference type="ARBA" id="ARBA00022703"/>
    </source>
</evidence>
<dbReference type="Proteomes" id="UP000014760">
    <property type="component" value="Unassembled WGS sequence"/>
</dbReference>
<dbReference type="GO" id="GO:0004197">
    <property type="term" value="F:cysteine-type endopeptidase activity"/>
    <property type="evidence" value="ECO:0007669"/>
    <property type="project" value="InterPro"/>
</dbReference>
<proteinExistence type="inferred from homology"/>
<dbReference type="EMBL" id="AMQN01003852">
    <property type="status" value="NOT_ANNOTATED_CDS"/>
    <property type="molecule type" value="Genomic_DNA"/>
</dbReference>
<dbReference type="InterPro" id="IPR029030">
    <property type="entry name" value="Caspase-like_dom_sf"/>
</dbReference>
<dbReference type="PANTHER" id="PTHR47901:SF8">
    <property type="entry name" value="CASPASE-3"/>
    <property type="match status" value="1"/>
</dbReference>
<dbReference type="SMART" id="SM00115">
    <property type="entry name" value="CASc"/>
    <property type="match status" value="1"/>
</dbReference>
<dbReference type="GO" id="GO:0006508">
    <property type="term" value="P:proteolysis"/>
    <property type="evidence" value="ECO:0007669"/>
    <property type="project" value="UniProtKB-KW"/>
</dbReference>
<dbReference type="EMBL" id="KB292092">
    <property type="protein sequence ID" value="ELU18144.1"/>
    <property type="molecule type" value="Genomic_DNA"/>
</dbReference>
<dbReference type="PROSITE" id="PS50208">
    <property type="entry name" value="CASPASE_P20"/>
    <property type="match status" value="1"/>
</dbReference>
<accession>R7VHQ2</accession>
<dbReference type="STRING" id="283909.R7VHQ2"/>
<comment type="similarity">
    <text evidence="1 5">Belongs to the peptidase C14A family.</text>
</comment>
<evidence type="ECO:0000259" key="7">
    <source>
        <dbReference type="PROSITE" id="PS50208"/>
    </source>
</evidence>
<evidence type="ECO:0000256" key="4">
    <source>
        <dbReference type="ARBA" id="ARBA00022801"/>
    </source>
</evidence>
<dbReference type="PROSITE" id="PS01122">
    <property type="entry name" value="CASPASE_CYS"/>
    <property type="match status" value="1"/>
</dbReference>
<dbReference type="AlphaFoldDB" id="R7VHQ2"/>
<evidence type="ECO:0000259" key="6">
    <source>
        <dbReference type="PROSITE" id="PS50207"/>
    </source>
</evidence>
<protein>
    <recommendedName>
        <fullName evidence="11">Caspase family p20 domain-containing protein</fullName>
    </recommendedName>
</protein>
<dbReference type="GO" id="GO:0006915">
    <property type="term" value="P:apoptotic process"/>
    <property type="evidence" value="ECO:0007669"/>
    <property type="project" value="UniProtKB-KW"/>
</dbReference>
<dbReference type="Pfam" id="PF00656">
    <property type="entry name" value="Peptidase_C14"/>
    <property type="match status" value="1"/>
</dbReference>
<dbReference type="OMA" id="KHITNEF"/>
<gene>
    <name evidence="8" type="ORF">CAPTEDRAFT_147699</name>
</gene>
<reference evidence="9" key="3">
    <citation type="submission" date="2015-06" db="UniProtKB">
        <authorList>
            <consortium name="EnsemblMetazoa"/>
        </authorList>
    </citation>
    <scope>IDENTIFICATION</scope>
</reference>
<dbReference type="InterPro" id="IPR015917">
    <property type="entry name" value="Pept_C14A"/>
</dbReference>
<keyword evidence="2" id="KW-0645">Protease</keyword>
<dbReference type="InterPro" id="IPR002398">
    <property type="entry name" value="Pept_C14"/>
</dbReference>
<dbReference type="InterPro" id="IPR011600">
    <property type="entry name" value="Pept_C14_caspase"/>
</dbReference>
<dbReference type="OrthoDB" id="6093024at2759"/>
<evidence type="ECO:0000313" key="9">
    <source>
        <dbReference type="EnsemblMetazoa" id="CapteP147699"/>
    </source>
</evidence>
<dbReference type="Gene3D" id="3.40.50.1460">
    <property type="match status" value="1"/>
</dbReference>
<organism evidence="8">
    <name type="scientific">Capitella teleta</name>
    <name type="common">Polychaete worm</name>
    <dbReference type="NCBI Taxonomy" id="283909"/>
    <lineage>
        <taxon>Eukaryota</taxon>
        <taxon>Metazoa</taxon>
        <taxon>Spiralia</taxon>
        <taxon>Lophotrochozoa</taxon>
        <taxon>Annelida</taxon>
        <taxon>Polychaeta</taxon>
        <taxon>Sedentaria</taxon>
        <taxon>Scolecida</taxon>
        <taxon>Capitellidae</taxon>
        <taxon>Capitella</taxon>
    </lineage>
</organism>
<feature type="domain" description="Caspase family p10" evidence="6">
    <location>
        <begin position="117"/>
        <end position="157"/>
    </location>
</feature>
<evidence type="ECO:0000256" key="5">
    <source>
        <dbReference type="RuleBase" id="RU003971"/>
    </source>
</evidence>
<dbReference type="PRINTS" id="PR00376">
    <property type="entry name" value="IL1BCENZYME"/>
</dbReference>
<keyword evidence="10" id="KW-1185">Reference proteome</keyword>
<dbReference type="InterPro" id="IPR033139">
    <property type="entry name" value="Caspase_cys_AS"/>
</dbReference>
<evidence type="ECO:0008006" key="11">
    <source>
        <dbReference type="Google" id="ProtNLM"/>
    </source>
</evidence>
<sequence length="180" mass="20111">MKAAIANFARNEKSLNASSLVVVIMTHGDAGGLCGVDGCKIHPETDVLLNFNRDSAPNLVEKPKLFLFQACRGCCRGNRIPIGSMQDRSAAQHAHCERHTSRLVISCSEIHFLEFPLKGYVAWRDVDEGSWLISDFCRIVRSKAREEHVLDIITEVRGHACSIFALYTFLFFNSGQSRVK</sequence>
<dbReference type="InterPro" id="IPR002138">
    <property type="entry name" value="Pept_C14_p10"/>
</dbReference>
<reference evidence="8 10" key="2">
    <citation type="journal article" date="2013" name="Nature">
        <title>Insights into bilaterian evolution from three spiralian genomes.</title>
        <authorList>
            <person name="Simakov O."/>
            <person name="Marletaz F."/>
            <person name="Cho S.J."/>
            <person name="Edsinger-Gonzales E."/>
            <person name="Havlak P."/>
            <person name="Hellsten U."/>
            <person name="Kuo D.H."/>
            <person name="Larsson T."/>
            <person name="Lv J."/>
            <person name="Arendt D."/>
            <person name="Savage R."/>
            <person name="Osoegawa K."/>
            <person name="de Jong P."/>
            <person name="Grimwood J."/>
            <person name="Chapman J.A."/>
            <person name="Shapiro H."/>
            <person name="Aerts A."/>
            <person name="Otillar R.P."/>
            <person name="Terry A.Y."/>
            <person name="Boore J.L."/>
            <person name="Grigoriev I.V."/>
            <person name="Lindberg D.R."/>
            <person name="Seaver E.C."/>
            <person name="Weisblat D.A."/>
            <person name="Putnam N.H."/>
            <person name="Rokhsar D.S."/>
        </authorList>
    </citation>
    <scope>NUCLEOTIDE SEQUENCE</scope>
    <source>
        <strain evidence="8 10">I ESC-2004</strain>
    </source>
</reference>
<evidence type="ECO:0000256" key="2">
    <source>
        <dbReference type="ARBA" id="ARBA00022670"/>
    </source>
</evidence>
<evidence type="ECO:0000313" key="8">
    <source>
        <dbReference type="EMBL" id="ELU18144.1"/>
    </source>
</evidence>
<keyword evidence="3" id="KW-0053">Apoptosis</keyword>
<feature type="domain" description="Caspase family p20" evidence="7">
    <location>
        <begin position="1"/>
        <end position="73"/>
    </location>
</feature>
<dbReference type="PROSITE" id="PS50207">
    <property type="entry name" value="CASPASE_P10"/>
    <property type="match status" value="1"/>
</dbReference>
<dbReference type="InterPro" id="IPR001309">
    <property type="entry name" value="Pept_C14_p20"/>
</dbReference>
<keyword evidence="4" id="KW-0378">Hydrolase</keyword>
<evidence type="ECO:0000256" key="1">
    <source>
        <dbReference type="ARBA" id="ARBA00010134"/>
    </source>
</evidence>
<dbReference type="SUPFAM" id="SSF52129">
    <property type="entry name" value="Caspase-like"/>
    <property type="match status" value="1"/>
</dbReference>
<dbReference type="EnsemblMetazoa" id="CapteT147699">
    <property type="protein sequence ID" value="CapteP147699"/>
    <property type="gene ID" value="CapteG147699"/>
</dbReference>
<name>R7VHQ2_CAPTE</name>
<dbReference type="HOGENOM" id="CLU_1497619_0_0_1"/>
<evidence type="ECO:0000313" key="10">
    <source>
        <dbReference type="Proteomes" id="UP000014760"/>
    </source>
</evidence>
<dbReference type="PANTHER" id="PTHR47901">
    <property type="entry name" value="CASPASE RECRUITMENT DOMAIN-CONTAINING PROTEIN 18"/>
    <property type="match status" value="1"/>
</dbReference>